<dbReference type="Gene3D" id="1.10.287.1080">
    <property type="entry name" value="MazG-like"/>
    <property type="match status" value="1"/>
</dbReference>
<name>V5Q8D7_9CAUD</name>
<evidence type="ECO:0000313" key="1">
    <source>
        <dbReference type="EMBL" id="AHB12051.1"/>
    </source>
</evidence>
<dbReference type="EMBL" id="KF626665">
    <property type="protein sequence ID" value="AHB12051.1"/>
    <property type="molecule type" value="Genomic_DNA"/>
</dbReference>
<dbReference type="OrthoDB" id="15178at10239"/>
<dbReference type="Proteomes" id="UP000018621">
    <property type="component" value="Segment"/>
</dbReference>
<organism evidence="1 2">
    <name type="scientific">Xylella phage Sano</name>
    <dbReference type="NCBI Taxonomy" id="1415148"/>
    <lineage>
        <taxon>Viruses</taxon>
        <taxon>Duplodnaviria</taxon>
        <taxon>Heunggongvirae</taxon>
        <taxon>Uroviricota</taxon>
        <taxon>Caudoviricetes</taxon>
        <taxon>Casjensviridae</taxon>
        <taxon>Sanovirus</taxon>
        <taxon>Sanovirus sano</taxon>
        <taxon>Xylella virus Sano</taxon>
    </lineage>
</organism>
<keyword evidence="2" id="KW-1185">Reference proteome</keyword>
<evidence type="ECO:0000313" key="2">
    <source>
        <dbReference type="Proteomes" id="UP000018621"/>
    </source>
</evidence>
<accession>V5Q8D7</accession>
<reference evidence="1 2" key="1">
    <citation type="journal article" date="2014" name="J. Bacteriol.">
        <title>Characterization of novel virulent broad-host-range phages of Xylella fastidiosa and Xanthomonas.</title>
        <authorList>
            <person name="Ahern S.J."/>
            <person name="Das M."/>
            <person name="Bhowmick T.S."/>
            <person name="Young R."/>
            <person name="Gonzalez C.F."/>
        </authorList>
    </citation>
    <scope>NUCLEOTIDE SEQUENCE [LARGE SCALE GENOMIC DNA]</scope>
</reference>
<sequence length="226" mass="24777">MSTLSLKREDRLAFVNAAHAAAAGYAEFTETTAKYPTTLSTVAITAGVLYVALGIGNEVGELAELFDEEAVKPDYRADRYAKAWKELGDVQWYIARMCEEQKGLPPFAIMVRNAATRLADAHYREARISGFDLQSALCTHAGIVQGVVKKAMRDGMQWDEAKAAAKLEEMRQALQQMVNVSFEFAERTAPLVDCGSGGYVALLKGNRDKLADRKERGVLHGDGGER</sequence>
<protein>
    <submittedName>
        <fullName evidence="1">Uncharacterized protein</fullName>
    </submittedName>
</protein>
<gene>
    <name evidence="1" type="ORF">Sano_31</name>
</gene>
<dbReference type="SUPFAM" id="SSF101386">
    <property type="entry name" value="all-alpha NTP pyrophosphatases"/>
    <property type="match status" value="1"/>
</dbReference>
<proteinExistence type="predicted"/>